<protein>
    <recommendedName>
        <fullName evidence="3">Autophagy-related protein 29</fullName>
    </recommendedName>
</protein>
<sequence length="399" mass="42399">MSDPKYTVYVRVPIPRGDFVDPPPVNWDSSKDDDLWRLLSSAGQQEIDWNQIADRFDVTVEFLLQQVAYLTERHASQVRAQVRKATAAAKGSNAPSPVPTAEAINRPPASVAMSRDPSALRNEENASAATLGSVIKPTASRNASGSTITKETGPASPRIGSGPLPTRIPSDTAPRQRLGSLPISSPLALPDNTARSPSPAASEQSSDESAEEEDDSVPQSRIIRRPPRFQPAETDSASKEVEDEAEPAFQPFRSTSDHNAAQDLASTLREEGRAGARRGSRAPGQAADKQPQRVDSFGQSNSSSKGPVRNLDASGGPAISPRRKADMASNSPSNRSKGQSQDGSEGTPSMGSSFSDLDDASVTQSALEEALASHLKGGASSRFSISQAFRSRYTPNPNN</sequence>
<dbReference type="AlphaFoldDB" id="A0A0A1TLC5"/>
<keyword evidence="5" id="KW-0653">Protein transport</keyword>
<dbReference type="GO" id="GO:0000407">
    <property type="term" value="C:phagophore assembly site"/>
    <property type="evidence" value="ECO:0007669"/>
    <property type="project" value="UniProtKB-SubCell"/>
</dbReference>
<evidence type="ECO:0000256" key="1">
    <source>
        <dbReference type="ARBA" id="ARBA00004329"/>
    </source>
</evidence>
<dbReference type="InterPro" id="IPR039113">
    <property type="entry name" value="ATG29"/>
</dbReference>
<dbReference type="PANTHER" id="PTHR40012">
    <property type="entry name" value="AUTOPHAGY-RELATED PROTEIN 29"/>
    <property type="match status" value="1"/>
</dbReference>
<reference evidence="10 11" key="1">
    <citation type="journal article" date="2015" name="Genome Announc.">
        <title>Draft Genome Sequence and Gene Annotation of the Entomopathogenic Fungus Verticillium hemipterigenum.</title>
        <authorList>
            <person name="Horn F."/>
            <person name="Habel A."/>
            <person name="Scharf D.H."/>
            <person name="Dworschak J."/>
            <person name="Brakhage A.A."/>
            <person name="Guthke R."/>
            <person name="Hertweck C."/>
            <person name="Linde J."/>
        </authorList>
    </citation>
    <scope>NUCLEOTIDE SEQUENCE [LARGE SCALE GENOMIC DNA]</scope>
</reference>
<comment type="similarity">
    <text evidence="2">Belongs to the ATG29 family.</text>
</comment>
<keyword evidence="11" id="KW-1185">Reference proteome</keyword>
<evidence type="ECO:0000256" key="3">
    <source>
        <dbReference type="ARBA" id="ARBA00013784"/>
    </source>
</evidence>
<dbReference type="InterPro" id="IPR040666">
    <property type="entry name" value="Atg29_N"/>
</dbReference>
<dbReference type="PANTHER" id="PTHR40012:SF1">
    <property type="entry name" value="AUTOPHAGY-RELATED PROTEIN 29"/>
    <property type="match status" value="1"/>
</dbReference>
<feature type="compositionally biased region" description="Polar residues" evidence="8">
    <location>
        <begin position="139"/>
        <end position="150"/>
    </location>
</feature>
<dbReference type="InterPro" id="IPR039362">
    <property type="entry name" value="ATG29_sf"/>
</dbReference>
<dbReference type="GO" id="GO:0015031">
    <property type="term" value="P:protein transport"/>
    <property type="evidence" value="ECO:0007669"/>
    <property type="project" value="UniProtKB-KW"/>
</dbReference>
<dbReference type="OrthoDB" id="21072at2759"/>
<evidence type="ECO:0000256" key="2">
    <source>
        <dbReference type="ARBA" id="ARBA00010082"/>
    </source>
</evidence>
<name>A0A0A1TLC5_9HYPO</name>
<evidence type="ECO:0000256" key="7">
    <source>
        <dbReference type="ARBA" id="ARBA00060351"/>
    </source>
</evidence>
<comment type="function">
    <text evidence="7">Plays a role in autophagy. Functions at the preautophagosomal structure (PAS) in order to form normal autophagosomes under starvation conditions. Also plays a role in mitophagy and regulation of filamentous growth.</text>
</comment>
<feature type="domain" description="Atg29 N-terminal" evidence="9">
    <location>
        <begin position="6"/>
        <end position="58"/>
    </location>
</feature>
<feature type="region of interest" description="Disordered" evidence="8">
    <location>
        <begin position="87"/>
        <end position="399"/>
    </location>
</feature>
<evidence type="ECO:0000313" key="11">
    <source>
        <dbReference type="Proteomes" id="UP000039046"/>
    </source>
</evidence>
<evidence type="ECO:0000256" key="5">
    <source>
        <dbReference type="ARBA" id="ARBA00022927"/>
    </source>
</evidence>
<dbReference type="EMBL" id="CDHN01000003">
    <property type="protein sequence ID" value="CEJ90822.1"/>
    <property type="molecule type" value="Genomic_DNA"/>
</dbReference>
<accession>A0A0A1TLC5</accession>
<dbReference type="Proteomes" id="UP000039046">
    <property type="component" value="Unassembled WGS sequence"/>
</dbReference>
<feature type="compositionally biased region" description="Acidic residues" evidence="8">
    <location>
        <begin position="205"/>
        <end position="216"/>
    </location>
</feature>
<dbReference type="Pfam" id="PF18388">
    <property type="entry name" value="ATG29_N"/>
    <property type="match status" value="1"/>
</dbReference>
<dbReference type="Gene3D" id="1.10.10.2570">
    <property type="match status" value="1"/>
</dbReference>
<dbReference type="STRING" id="1531966.A0A0A1TLC5"/>
<feature type="compositionally biased region" description="Polar residues" evidence="8">
    <location>
        <begin position="381"/>
        <end position="399"/>
    </location>
</feature>
<dbReference type="FunFam" id="1.10.10.2570:FF:000001">
    <property type="entry name" value="Autophagy-related protein 29"/>
    <property type="match status" value="1"/>
</dbReference>
<gene>
    <name evidence="10" type="ORF">VHEMI06578</name>
</gene>
<proteinExistence type="inferred from homology"/>
<evidence type="ECO:0000256" key="8">
    <source>
        <dbReference type="SAM" id="MobiDB-lite"/>
    </source>
</evidence>
<evidence type="ECO:0000256" key="4">
    <source>
        <dbReference type="ARBA" id="ARBA00022448"/>
    </source>
</evidence>
<keyword evidence="4" id="KW-0813">Transport</keyword>
<evidence type="ECO:0000259" key="9">
    <source>
        <dbReference type="Pfam" id="PF18388"/>
    </source>
</evidence>
<comment type="subcellular location">
    <subcellularLocation>
        <location evidence="1">Preautophagosomal structure</location>
    </subcellularLocation>
</comment>
<feature type="compositionally biased region" description="Polar residues" evidence="8">
    <location>
        <begin position="328"/>
        <end position="366"/>
    </location>
</feature>
<organism evidence="10 11">
    <name type="scientific">[Torrubiella] hemipterigena</name>
    <dbReference type="NCBI Taxonomy" id="1531966"/>
    <lineage>
        <taxon>Eukaryota</taxon>
        <taxon>Fungi</taxon>
        <taxon>Dikarya</taxon>
        <taxon>Ascomycota</taxon>
        <taxon>Pezizomycotina</taxon>
        <taxon>Sordariomycetes</taxon>
        <taxon>Hypocreomycetidae</taxon>
        <taxon>Hypocreales</taxon>
        <taxon>Clavicipitaceae</taxon>
        <taxon>Clavicipitaceae incertae sedis</taxon>
        <taxon>'Torrubiella' clade</taxon>
    </lineage>
</organism>
<keyword evidence="6" id="KW-0072">Autophagy</keyword>
<dbReference type="HOGENOM" id="CLU_027589_1_0_1"/>
<evidence type="ECO:0000313" key="10">
    <source>
        <dbReference type="EMBL" id="CEJ90822.1"/>
    </source>
</evidence>
<evidence type="ECO:0000256" key="6">
    <source>
        <dbReference type="ARBA" id="ARBA00023006"/>
    </source>
</evidence>
<dbReference type="GO" id="GO:0000045">
    <property type="term" value="P:autophagosome assembly"/>
    <property type="evidence" value="ECO:0007669"/>
    <property type="project" value="InterPro"/>
</dbReference>